<keyword evidence="1" id="KW-1133">Transmembrane helix</keyword>
<dbReference type="PANTHER" id="PTHR37309:SF1">
    <property type="entry name" value="SLR0284 PROTEIN"/>
    <property type="match status" value="1"/>
</dbReference>
<comment type="caution">
    <text evidence="2">The sequence shown here is derived from an EMBL/GenBank/DDBJ whole genome shotgun (WGS) entry which is preliminary data.</text>
</comment>
<accession>A0ABP6RVA5</accession>
<evidence type="ECO:0008006" key="4">
    <source>
        <dbReference type="Google" id="ProtNLM"/>
    </source>
</evidence>
<evidence type="ECO:0000256" key="1">
    <source>
        <dbReference type="SAM" id="Phobius"/>
    </source>
</evidence>
<organism evidence="2 3">
    <name type="scientific">Saccharopolyspora gregorii</name>
    <dbReference type="NCBI Taxonomy" id="33914"/>
    <lineage>
        <taxon>Bacteria</taxon>
        <taxon>Bacillati</taxon>
        <taxon>Actinomycetota</taxon>
        <taxon>Actinomycetes</taxon>
        <taxon>Pseudonocardiales</taxon>
        <taxon>Pseudonocardiaceae</taxon>
        <taxon>Saccharopolyspora</taxon>
    </lineage>
</organism>
<dbReference type="Proteomes" id="UP001500483">
    <property type="component" value="Unassembled WGS sequence"/>
</dbReference>
<reference evidence="3" key="1">
    <citation type="journal article" date="2019" name="Int. J. Syst. Evol. Microbiol.">
        <title>The Global Catalogue of Microorganisms (GCM) 10K type strain sequencing project: providing services to taxonomists for standard genome sequencing and annotation.</title>
        <authorList>
            <consortium name="The Broad Institute Genomics Platform"/>
            <consortium name="The Broad Institute Genome Sequencing Center for Infectious Disease"/>
            <person name="Wu L."/>
            <person name="Ma J."/>
        </authorList>
    </citation>
    <scope>NUCLEOTIDE SEQUENCE [LARGE SCALE GENOMIC DNA]</scope>
    <source>
        <strain evidence="3">JCM 9687</strain>
    </source>
</reference>
<feature type="transmembrane region" description="Helical" evidence="1">
    <location>
        <begin position="65"/>
        <end position="88"/>
    </location>
</feature>
<dbReference type="Pfam" id="PF04020">
    <property type="entry name" value="Phage_holin_4_2"/>
    <property type="match status" value="1"/>
</dbReference>
<evidence type="ECO:0000313" key="3">
    <source>
        <dbReference type="Proteomes" id="UP001500483"/>
    </source>
</evidence>
<dbReference type="InterPro" id="IPR007165">
    <property type="entry name" value="Phage_holin_4_2"/>
</dbReference>
<keyword evidence="1" id="KW-0812">Transmembrane</keyword>
<sequence>MTVLLHILITAVAVWATTALPGIELGDASTDAGTKIVTLLVVAVVVGVINAVLKPIAKTFGCLLYLVTLGLFGLVVNALLFWLAGYVAGELNMPFHVDGFWAAFWGALVVTIVSSVLHGVVRRISINAAENREREYREYRDYRDRGYY</sequence>
<keyword evidence="1" id="KW-0472">Membrane</keyword>
<gene>
    <name evidence="2" type="ORF">GCM10020366_43970</name>
</gene>
<evidence type="ECO:0000313" key="2">
    <source>
        <dbReference type="EMBL" id="GAA3361144.1"/>
    </source>
</evidence>
<name>A0ABP6RVA5_9PSEU</name>
<feature type="transmembrane region" description="Helical" evidence="1">
    <location>
        <begin position="100"/>
        <end position="121"/>
    </location>
</feature>
<proteinExistence type="predicted"/>
<dbReference type="EMBL" id="BAAAYK010000038">
    <property type="protein sequence ID" value="GAA3361144.1"/>
    <property type="molecule type" value="Genomic_DNA"/>
</dbReference>
<feature type="transmembrane region" description="Helical" evidence="1">
    <location>
        <begin position="35"/>
        <end position="53"/>
    </location>
</feature>
<dbReference type="PANTHER" id="PTHR37309">
    <property type="entry name" value="SLR0284 PROTEIN"/>
    <property type="match status" value="1"/>
</dbReference>
<protein>
    <recommendedName>
        <fullName evidence="4">Phage holin family protein</fullName>
    </recommendedName>
</protein>
<keyword evidence="3" id="KW-1185">Reference proteome</keyword>
<dbReference type="RefSeq" id="WP_224966848.1">
    <property type="nucleotide sequence ID" value="NZ_BAAAYK010000038.1"/>
</dbReference>